<sequence length="314" mass="32130">MAKKKRPTGTAIAGLAFGIALGTAFGTYVLSPNLPGGANEESHKAVAELAEAKSEAAINDAQASAADSYIAATAGDTVSNALKDRPVLIFRTADANEDDVKAVTELRTKSGAKDAGTITLTEKFFSMDGADPLKSIVANTLPAGAQLSTTQLDPGTHAGEALGAALLLNKDNGEPLASTEDRALLLKALRDGGYINYPDGTVLPAQLVIVITGDSDGVGDKNFAAVHQATFAKALDKKANGVVVAGRVNTAAENGVIGQLRKDAQSGVSTVDSVDRAFGQIATILAGREQLENKQGDYGTANDVDAVSPGKPKD</sequence>
<dbReference type="GO" id="GO:0055070">
    <property type="term" value="P:copper ion homeostasis"/>
    <property type="evidence" value="ECO:0007669"/>
    <property type="project" value="InterPro"/>
</dbReference>
<accession>A0A6B8VQT6</accession>
<keyword evidence="3" id="KW-1185">Reference proteome</keyword>
<evidence type="ECO:0000313" key="3">
    <source>
        <dbReference type="Proteomes" id="UP000427071"/>
    </source>
</evidence>
<organism evidence="2 3">
    <name type="scientific">Corynebacterium kalinowskii</name>
    <dbReference type="NCBI Taxonomy" id="2675216"/>
    <lineage>
        <taxon>Bacteria</taxon>
        <taxon>Bacillati</taxon>
        <taxon>Actinomycetota</taxon>
        <taxon>Actinomycetes</taxon>
        <taxon>Mycobacteriales</taxon>
        <taxon>Corynebacteriaceae</taxon>
        <taxon>Corynebacterium</taxon>
    </lineage>
</organism>
<dbReference type="KEGG" id="ckw:CKALI_05280"/>
<evidence type="ECO:0000313" key="2">
    <source>
        <dbReference type="EMBL" id="QGU01927.1"/>
    </source>
</evidence>
<gene>
    <name evidence="2" type="primary">mctB</name>
    <name evidence="2" type="ORF">CKALI_05280</name>
</gene>
<dbReference type="Pfam" id="PF11382">
    <property type="entry name" value="MctB"/>
    <property type="match status" value="1"/>
</dbReference>
<dbReference type="AlphaFoldDB" id="A0A6B8VQT6"/>
<dbReference type="RefSeq" id="WP_156192296.1">
    <property type="nucleotide sequence ID" value="NZ_CP046452.1"/>
</dbReference>
<feature type="region of interest" description="Disordered" evidence="1">
    <location>
        <begin position="295"/>
        <end position="314"/>
    </location>
</feature>
<proteinExistence type="predicted"/>
<evidence type="ECO:0000256" key="1">
    <source>
        <dbReference type="SAM" id="MobiDB-lite"/>
    </source>
</evidence>
<protein>
    <submittedName>
        <fullName evidence="2">Copper transporter MctB</fullName>
    </submittedName>
</protein>
<dbReference type="GO" id="GO:0016020">
    <property type="term" value="C:membrane"/>
    <property type="evidence" value="ECO:0007669"/>
    <property type="project" value="InterPro"/>
</dbReference>
<dbReference type="InterPro" id="IPR021522">
    <property type="entry name" value="MctB"/>
</dbReference>
<dbReference type="Proteomes" id="UP000427071">
    <property type="component" value="Chromosome"/>
</dbReference>
<reference evidence="3" key="1">
    <citation type="submission" date="2019-11" db="EMBL/GenBank/DDBJ databases">
        <title>Complete genome sequence of Corynebacterium kalinowskii 1959, a novel Corynebacterium species isolated from soil of a small paddock in Vilsendorf, Germany.</title>
        <authorList>
            <person name="Schaffert L."/>
            <person name="Ruwe M."/>
            <person name="Milse J."/>
            <person name="Hanuschka K."/>
            <person name="Ortseifen V."/>
            <person name="Droste J."/>
            <person name="Brandt D."/>
            <person name="Schlueter L."/>
            <person name="Kutter Y."/>
            <person name="Vinke S."/>
            <person name="Viehoefer P."/>
            <person name="Jacob L."/>
            <person name="Luebke N.-C."/>
            <person name="Schulte-Berndt E."/>
            <person name="Hain C."/>
            <person name="Linder M."/>
            <person name="Schmidt P."/>
            <person name="Wollenschlaeger L."/>
            <person name="Luttermann T."/>
            <person name="Thieme E."/>
            <person name="Hassa J."/>
            <person name="Haak M."/>
            <person name="Wittchen M."/>
            <person name="Mentz A."/>
            <person name="Persicke M."/>
            <person name="Busche T."/>
            <person name="Ruckert C."/>
        </authorList>
    </citation>
    <scope>NUCLEOTIDE SEQUENCE [LARGE SCALE GENOMIC DNA]</scope>
    <source>
        <strain evidence="3">1959</strain>
    </source>
</reference>
<name>A0A6B8VQT6_9CORY</name>
<dbReference type="EMBL" id="CP046452">
    <property type="protein sequence ID" value="QGU01927.1"/>
    <property type="molecule type" value="Genomic_DNA"/>
</dbReference>